<feature type="region of interest" description="Disordered" evidence="1">
    <location>
        <begin position="342"/>
        <end position="367"/>
    </location>
</feature>
<comment type="caution">
    <text evidence="2">The sequence shown here is derived from an EMBL/GenBank/DDBJ whole genome shotgun (WGS) entry which is preliminary data.</text>
</comment>
<feature type="compositionally biased region" description="Low complexity" evidence="1">
    <location>
        <begin position="277"/>
        <end position="295"/>
    </location>
</feature>
<gene>
    <name evidence="2" type="ORF">B0H16DRAFT_125214</name>
</gene>
<feature type="compositionally biased region" description="Low complexity" evidence="1">
    <location>
        <begin position="342"/>
        <end position="351"/>
    </location>
</feature>
<protein>
    <submittedName>
        <fullName evidence="2">Uncharacterized protein</fullName>
    </submittedName>
</protein>
<organism evidence="2 3">
    <name type="scientific">Mycena metata</name>
    <dbReference type="NCBI Taxonomy" id="1033252"/>
    <lineage>
        <taxon>Eukaryota</taxon>
        <taxon>Fungi</taxon>
        <taxon>Dikarya</taxon>
        <taxon>Basidiomycota</taxon>
        <taxon>Agaricomycotina</taxon>
        <taxon>Agaricomycetes</taxon>
        <taxon>Agaricomycetidae</taxon>
        <taxon>Agaricales</taxon>
        <taxon>Marasmiineae</taxon>
        <taxon>Mycenaceae</taxon>
        <taxon>Mycena</taxon>
    </lineage>
</organism>
<dbReference type="Proteomes" id="UP001215598">
    <property type="component" value="Unassembled WGS sequence"/>
</dbReference>
<evidence type="ECO:0000313" key="3">
    <source>
        <dbReference type="Proteomes" id="UP001215598"/>
    </source>
</evidence>
<reference evidence="2" key="1">
    <citation type="submission" date="2023-03" db="EMBL/GenBank/DDBJ databases">
        <title>Massive genome expansion in bonnet fungi (Mycena s.s.) driven by repeated elements and novel gene families across ecological guilds.</title>
        <authorList>
            <consortium name="Lawrence Berkeley National Laboratory"/>
            <person name="Harder C.B."/>
            <person name="Miyauchi S."/>
            <person name="Viragh M."/>
            <person name="Kuo A."/>
            <person name="Thoen E."/>
            <person name="Andreopoulos B."/>
            <person name="Lu D."/>
            <person name="Skrede I."/>
            <person name="Drula E."/>
            <person name="Henrissat B."/>
            <person name="Morin E."/>
            <person name="Kohler A."/>
            <person name="Barry K."/>
            <person name="LaButti K."/>
            <person name="Morin E."/>
            <person name="Salamov A."/>
            <person name="Lipzen A."/>
            <person name="Mereny Z."/>
            <person name="Hegedus B."/>
            <person name="Baldrian P."/>
            <person name="Stursova M."/>
            <person name="Weitz H."/>
            <person name="Taylor A."/>
            <person name="Grigoriev I.V."/>
            <person name="Nagy L.G."/>
            <person name="Martin F."/>
            <person name="Kauserud H."/>
        </authorList>
    </citation>
    <scope>NUCLEOTIDE SEQUENCE</scope>
    <source>
        <strain evidence="2">CBHHK182m</strain>
    </source>
</reference>
<dbReference type="AlphaFoldDB" id="A0AAD7I631"/>
<evidence type="ECO:0000313" key="2">
    <source>
        <dbReference type="EMBL" id="KAJ7735936.1"/>
    </source>
</evidence>
<sequence>VDRNVTFFDDLLHLNSLPSPDPTSTSPRFTHASSHRLPVNIAANPNSSPNPFFLDDRASAPFSASQANLAGSHTLTHLSTQYLYAVPKPLPPLGSTVSANESRIRGKVRTSVSAFLPPRTPPVSPDGAPAGYNAPSCSGECVCATIRIALPSSPRPVARPRPIRVPPSHRQYRVYVAPAAAAHRLYGGGTRSAPGLPCPLPHLLHPRPRLSLHPHARGRWSIVHARGHVTLLSLVTAQRPRPPHPPHLSPPSPYISVRARGLCATSHVPLRRRASPRRCTTTPPSSSPPLFQSRSHPPLRSAGATTVRTWRSPHPPLSLHLSLILIPASLLSLCAHAVAPSHGRGAGAAPRRPSRPSRRPPSTSQARGKCTCACAHVACPSPRRIAIPLPSSLSSCPPHTVPPTIPRRSDSCVCVRARGESRAQCTAGAIPLGGCIYPPIRMPCAFSHRRGNRGSRPALLSSHPTSSLFPPHSPHCILPYLRPVRMQCRCAHVRHSAPSAARLQPRLAASSAALAQVVLNAALAGVAYA</sequence>
<accession>A0AAD7I631</accession>
<name>A0AAD7I631_9AGAR</name>
<feature type="non-terminal residue" evidence="2">
    <location>
        <position position="529"/>
    </location>
</feature>
<feature type="region of interest" description="Disordered" evidence="1">
    <location>
        <begin position="266"/>
        <end position="309"/>
    </location>
</feature>
<proteinExistence type="predicted"/>
<dbReference type="EMBL" id="JARKIB010000124">
    <property type="protein sequence ID" value="KAJ7735936.1"/>
    <property type="molecule type" value="Genomic_DNA"/>
</dbReference>
<evidence type="ECO:0000256" key="1">
    <source>
        <dbReference type="SAM" id="MobiDB-lite"/>
    </source>
</evidence>
<keyword evidence="3" id="KW-1185">Reference proteome</keyword>